<evidence type="ECO:0008006" key="3">
    <source>
        <dbReference type="Google" id="ProtNLM"/>
    </source>
</evidence>
<gene>
    <name evidence="1" type="ORF">J2S66_007184</name>
</gene>
<evidence type="ECO:0000313" key="2">
    <source>
        <dbReference type="Proteomes" id="UP001268819"/>
    </source>
</evidence>
<dbReference type="RefSeq" id="WP_310313970.1">
    <property type="nucleotide sequence ID" value="NZ_BAAAXB010000001.1"/>
</dbReference>
<dbReference type="EMBL" id="JAVDSG010000001">
    <property type="protein sequence ID" value="MDR6598800.1"/>
    <property type="molecule type" value="Genomic_DNA"/>
</dbReference>
<accession>A0ABU1Q7D2</accession>
<comment type="caution">
    <text evidence="1">The sequence shown here is derived from an EMBL/GenBank/DDBJ whole genome shotgun (WGS) entry which is preliminary data.</text>
</comment>
<keyword evidence="2" id="KW-1185">Reference proteome</keyword>
<protein>
    <recommendedName>
        <fullName evidence="3">Mce-associated membrane protein</fullName>
    </recommendedName>
</protein>
<organism evidence="1 2">
    <name type="scientific">Saccharothrix longispora</name>
    <dbReference type="NCBI Taxonomy" id="33920"/>
    <lineage>
        <taxon>Bacteria</taxon>
        <taxon>Bacillati</taxon>
        <taxon>Actinomycetota</taxon>
        <taxon>Actinomycetes</taxon>
        <taxon>Pseudonocardiales</taxon>
        <taxon>Pseudonocardiaceae</taxon>
        <taxon>Saccharothrix</taxon>
    </lineage>
</organism>
<name>A0ABU1Q7D2_9PSEU</name>
<evidence type="ECO:0000313" key="1">
    <source>
        <dbReference type="EMBL" id="MDR6598800.1"/>
    </source>
</evidence>
<sequence length="192" mass="20869">MSSRVLLPLVLVIAAATAGVGVAAREVYQRPPVVPGDQIAVPGTGTGESVPRSAQPGSGVVQLSVDASLHPEGQRVHEVLQRLFDSINNRDYELWTKAVTAERVATLSRQKWLDDYRTSADGSILVHRIEVVGPTRLRVLMTLTSTQDLADAPADLQSDCIEWRVVYPLELERGAWRVDLGTEGRSSQSEAC</sequence>
<proteinExistence type="predicted"/>
<reference evidence="1 2" key="1">
    <citation type="submission" date="2023-07" db="EMBL/GenBank/DDBJ databases">
        <title>Sequencing the genomes of 1000 actinobacteria strains.</title>
        <authorList>
            <person name="Klenk H.-P."/>
        </authorList>
    </citation>
    <scope>NUCLEOTIDE SEQUENCE [LARGE SCALE GENOMIC DNA]</scope>
    <source>
        <strain evidence="1 2">DSM 43749</strain>
    </source>
</reference>
<dbReference type="Proteomes" id="UP001268819">
    <property type="component" value="Unassembled WGS sequence"/>
</dbReference>